<reference evidence="12 13" key="1">
    <citation type="journal article" date="2004" name="Science">
        <title>The genome of the diatom Thalassiosira pseudonana: ecology, evolution, and metabolism.</title>
        <authorList>
            <person name="Armbrust E.V."/>
            <person name="Berges J.A."/>
            <person name="Bowler C."/>
            <person name="Green B.R."/>
            <person name="Martinez D."/>
            <person name="Putnam N.H."/>
            <person name="Zhou S."/>
            <person name="Allen A.E."/>
            <person name="Apt K.E."/>
            <person name="Bechner M."/>
            <person name="Brzezinski M.A."/>
            <person name="Chaal B.K."/>
            <person name="Chiovitti A."/>
            <person name="Davis A.K."/>
            <person name="Demarest M.S."/>
            <person name="Detter J.C."/>
            <person name="Glavina T."/>
            <person name="Goodstein D."/>
            <person name="Hadi M.Z."/>
            <person name="Hellsten U."/>
            <person name="Hildebrand M."/>
            <person name="Jenkins B.D."/>
            <person name="Jurka J."/>
            <person name="Kapitonov V.V."/>
            <person name="Kroger N."/>
            <person name="Lau W.W."/>
            <person name="Lane T.W."/>
            <person name="Larimer F.W."/>
            <person name="Lippmeier J.C."/>
            <person name="Lucas S."/>
            <person name="Medina M."/>
            <person name="Montsant A."/>
            <person name="Obornik M."/>
            <person name="Parker M.S."/>
            <person name="Palenik B."/>
            <person name="Pazour G.J."/>
            <person name="Richardson P.M."/>
            <person name="Rynearson T.A."/>
            <person name="Saito M.A."/>
            <person name="Schwartz D.C."/>
            <person name="Thamatrakoln K."/>
            <person name="Valentin K."/>
            <person name="Vardi A."/>
            <person name="Wilkerson F.P."/>
            <person name="Rokhsar D.S."/>
        </authorList>
    </citation>
    <scope>NUCLEOTIDE SEQUENCE [LARGE SCALE GENOMIC DNA]</scope>
    <source>
        <strain evidence="12 13">CCMP1335</strain>
    </source>
</reference>
<evidence type="ECO:0000256" key="11">
    <source>
        <dbReference type="SAM" id="MobiDB-lite"/>
    </source>
</evidence>
<feature type="region of interest" description="Disordered" evidence="11">
    <location>
        <begin position="100"/>
        <end position="120"/>
    </location>
</feature>
<evidence type="ECO:0000256" key="4">
    <source>
        <dbReference type="ARBA" id="ARBA00022846"/>
    </source>
</evidence>
<dbReference type="RefSeq" id="XP_002286823.1">
    <property type="nucleotide sequence ID" value="XM_002286787.1"/>
</dbReference>
<evidence type="ECO:0000256" key="3">
    <source>
        <dbReference type="ARBA" id="ARBA00022490"/>
    </source>
</evidence>
<dbReference type="PaxDb" id="35128-Thaps1495"/>
<comment type="subcellular location">
    <subcellularLocation>
        <location evidence="1">Cytoplasm</location>
        <location evidence="1">Cytoskeleton</location>
        <location evidence="1">Flagellum axoneme</location>
    </subcellularLocation>
</comment>
<dbReference type="Proteomes" id="UP000001449">
    <property type="component" value="Chromosome 1"/>
</dbReference>
<keyword evidence="13" id="KW-1185">Reference proteome</keyword>
<gene>
    <name evidence="12" type="ORF">THAPSDRAFT_1495</name>
</gene>
<dbReference type="Pfam" id="PF05914">
    <property type="entry name" value="RIB43A"/>
    <property type="match status" value="1"/>
</dbReference>
<accession>B8BR41</accession>
<evidence type="ECO:0000256" key="1">
    <source>
        <dbReference type="ARBA" id="ARBA00004611"/>
    </source>
</evidence>
<comment type="similarity">
    <text evidence="2">Belongs to the RIB43A family.</text>
</comment>
<dbReference type="HOGENOM" id="CLU_061822_0_1_1"/>
<dbReference type="GeneID" id="7451546"/>
<keyword evidence="6" id="KW-0969">Cilium</keyword>
<dbReference type="PANTHER" id="PTHR14517:SF6">
    <property type="entry name" value="RE41410P"/>
    <property type="match status" value="1"/>
</dbReference>
<evidence type="ECO:0000256" key="8">
    <source>
        <dbReference type="ARBA" id="ARBA00023273"/>
    </source>
</evidence>
<evidence type="ECO:0000256" key="6">
    <source>
        <dbReference type="ARBA" id="ARBA00023069"/>
    </source>
</evidence>
<keyword evidence="5 10" id="KW-0175">Coiled coil</keyword>
<dbReference type="PANTHER" id="PTHR14517">
    <property type="entry name" value="RIB43A-RELATED"/>
    <property type="match status" value="1"/>
</dbReference>
<comment type="subunit">
    <text evidence="9">Microtubule inner protein component of sperm flagellar doublet microtubules.</text>
</comment>
<dbReference type="InterPro" id="IPR008805">
    <property type="entry name" value="RIB43A"/>
</dbReference>
<evidence type="ECO:0000313" key="13">
    <source>
        <dbReference type="Proteomes" id="UP000001449"/>
    </source>
</evidence>
<keyword evidence="3" id="KW-0963">Cytoplasm</keyword>
<dbReference type="KEGG" id="tps:THAPSDRAFT_1495"/>
<organism evidence="12 13">
    <name type="scientific">Thalassiosira pseudonana</name>
    <name type="common">Marine diatom</name>
    <name type="synonym">Cyclotella nana</name>
    <dbReference type="NCBI Taxonomy" id="35128"/>
    <lineage>
        <taxon>Eukaryota</taxon>
        <taxon>Sar</taxon>
        <taxon>Stramenopiles</taxon>
        <taxon>Ochrophyta</taxon>
        <taxon>Bacillariophyta</taxon>
        <taxon>Coscinodiscophyceae</taxon>
        <taxon>Thalassiosirophycidae</taxon>
        <taxon>Thalassiosirales</taxon>
        <taxon>Thalassiosiraceae</taxon>
        <taxon>Thalassiosira</taxon>
    </lineage>
</organism>
<evidence type="ECO:0000256" key="9">
    <source>
        <dbReference type="ARBA" id="ARBA00046435"/>
    </source>
</evidence>
<reference evidence="12 13" key="2">
    <citation type="journal article" date="2008" name="Nature">
        <title>The Phaeodactylum genome reveals the evolutionary history of diatom genomes.</title>
        <authorList>
            <person name="Bowler C."/>
            <person name="Allen A.E."/>
            <person name="Badger J.H."/>
            <person name="Grimwood J."/>
            <person name="Jabbari K."/>
            <person name="Kuo A."/>
            <person name="Maheswari U."/>
            <person name="Martens C."/>
            <person name="Maumus F."/>
            <person name="Otillar R.P."/>
            <person name="Rayko E."/>
            <person name="Salamov A."/>
            <person name="Vandepoele K."/>
            <person name="Beszteri B."/>
            <person name="Gruber A."/>
            <person name="Heijde M."/>
            <person name="Katinka M."/>
            <person name="Mock T."/>
            <person name="Valentin K."/>
            <person name="Verret F."/>
            <person name="Berges J.A."/>
            <person name="Brownlee C."/>
            <person name="Cadoret J.P."/>
            <person name="Chiovitti A."/>
            <person name="Choi C.J."/>
            <person name="Coesel S."/>
            <person name="De Martino A."/>
            <person name="Detter J.C."/>
            <person name="Durkin C."/>
            <person name="Falciatore A."/>
            <person name="Fournet J."/>
            <person name="Haruta M."/>
            <person name="Huysman M.J."/>
            <person name="Jenkins B.D."/>
            <person name="Jiroutova K."/>
            <person name="Jorgensen R.E."/>
            <person name="Joubert Y."/>
            <person name="Kaplan A."/>
            <person name="Kroger N."/>
            <person name="Kroth P.G."/>
            <person name="La Roche J."/>
            <person name="Lindquist E."/>
            <person name="Lommer M."/>
            <person name="Martin-Jezequel V."/>
            <person name="Lopez P.J."/>
            <person name="Lucas S."/>
            <person name="Mangogna M."/>
            <person name="McGinnis K."/>
            <person name="Medlin L.K."/>
            <person name="Montsant A."/>
            <person name="Oudot-Le Secq M.P."/>
            <person name="Napoli C."/>
            <person name="Obornik M."/>
            <person name="Parker M.S."/>
            <person name="Petit J.L."/>
            <person name="Porcel B.M."/>
            <person name="Poulsen N."/>
            <person name="Robison M."/>
            <person name="Rychlewski L."/>
            <person name="Rynearson T.A."/>
            <person name="Schmutz J."/>
            <person name="Shapiro H."/>
            <person name="Siaut M."/>
            <person name="Stanley M."/>
            <person name="Sussman M.R."/>
            <person name="Taylor A.R."/>
            <person name="Vardi A."/>
            <person name="von Dassow P."/>
            <person name="Vyverman W."/>
            <person name="Willis A."/>
            <person name="Wyrwicz L.S."/>
            <person name="Rokhsar D.S."/>
            <person name="Weissenbach J."/>
            <person name="Armbrust E.V."/>
            <person name="Green B.R."/>
            <person name="Van de Peer Y."/>
            <person name="Grigoriev I.V."/>
        </authorList>
    </citation>
    <scope>NUCLEOTIDE SEQUENCE [LARGE SCALE GENOMIC DNA]</scope>
    <source>
        <strain evidence="12 13">CCMP1335</strain>
    </source>
</reference>
<evidence type="ECO:0000256" key="5">
    <source>
        <dbReference type="ARBA" id="ARBA00023054"/>
    </source>
</evidence>
<dbReference type="InParanoid" id="B8BR41"/>
<dbReference type="AlphaFoldDB" id="B8BR41"/>
<evidence type="ECO:0000256" key="10">
    <source>
        <dbReference type="SAM" id="Coils"/>
    </source>
</evidence>
<sequence length="365" mass="43431">MLLQQGLQDQEEQRLFALRQRLEDRSKRFVNAKARTIGVDKDALDKQVEEKRQQQLAEREEKLADAQRIQALVTCLDQKEAAEQEAKKLSLGELKRTLDAQARQPKNNALRMDDPINVDRCGPSSLQRLSGEDRSYEIRKKEQQEQVQFWCAKDTLEKKRALEEERRREQEYAEYVLEQDRIRAELEAAAKKRRDEENRRTQFENVELARRAREMKMQESKAEKLAQAEQSHYLQTCPLLTEDKSLTMNVNAPDHRFRPDHFKGYQQDKVIEMYKENDTVVEEKRDLLIGEAQTEADWAKRHMEMIQQMAEVEDQKQRRIAEESRRQREILDVQKAELDVRRKELEKARLHEISSEFFSRFGQCR</sequence>
<proteinExistence type="inferred from homology"/>
<evidence type="ECO:0000256" key="7">
    <source>
        <dbReference type="ARBA" id="ARBA00023212"/>
    </source>
</evidence>
<keyword evidence="8" id="KW-0966">Cell projection</keyword>
<keyword evidence="4 12" id="KW-0282">Flagellum</keyword>
<evidence type="ECO:0000256" key="2">
    <source>
        <dbReference type="ARBA" id="ARBA00006875"/>
    </source>
</evidence>
<name>B8BR41_THAPS</name>
<feature type="coiled-coil region" evidence="10">
    <location>
        <begin position="126"/>
        <end position="206"/>
    </location>
</feature>
<evidence type="ECO:0000313" key="12">
    <source>
        <dbReference type="EMBL" id="EED96464.1"/>
    </source>
</evidence>
<dbReference type="STRING" id="35128.B8BR41"/>
<keyword evidence="7" id="KW-0206">Cytoskeleton</keyword>
<protein>
    <submittedName>
        <fullName evidence="12">Flagellar protofilament ribbon like protein</fullName>
    </submittedName>
</protein>
<dbReference type="EMBL" id="CM000638">
    <property type="protein sequence ID" value="EED96464.1"/>
    <property type="molecule type" value="Genomic_DNA"/>
</dbReference>
<dbReference type="OMA" id="NLCRAIN"/>